<dbReference type="Pfam" id="PF04314">
    <property type="entry name" value="PCuAC"/>
    <property type="match status" value="1"/>
</dbReference>
<proteinExistence type="predicted"/>
<dbReference type="Gene3D" id="2.60.40.1890">
    <property type="entry name" value="PCu(A)C copper chaperone"/>
    <property type="match status" value="1"/>
</dbReference>
<feature type="chain" id="PRO_5042252054" evidence="2">
    <location>
        <begin position="32"/>
        <end position="225"/>
    </location>
</feature>
<dbReference type="SUPFAM" id="SSF110087">
    <property type="entry name" value="DR1885-like metal-binding protein"/>
    <property type="match status" value="1"/>
</dbReference>
<protein>
    <submittedName>
        <fullName evidence="3">Copper(I)-binding protein</fullName>
    </submittedName>
</protein>
<keyword evidence="2" id="KW-0732">Signal</keyword>
<keyword evidence="4" id="KW-1185">Reference proteome</keyword>
<evidence type="ECO:0000256" key="1">
    <source>
        <dbReference type="SAM" id="MobiDB-lite"/>
    </source>
</evidence>
<evidence type="ECO:0000313" key="4">
    <source>
        <dbReference type="Proteomes" id="UP001180845"/>
    </source>
</evidence>
<organism evidence="3 4">
    <name type="scientific">Haloactinomyces albus</name>
    <dbReference type="NCBI Taxonomy" id="1352928"/>
    <lineage>
        <taxon>Bacteria</taxon>
        <taxon>Bacillati</taxon>
        <taxon>Actinomycetota</taxon>
        <taxon>Actinomycetes</taxon>
        <taxon>Actinopolysporales</taxon>
        <taxon>Actinopolysporaceae</taxon>
        <taxon>Haloactinomyces</taxon>
    </lineage>
</organism>
<dbReference type="EMBL" id="JAVDXW010000001">
    <property type="protein sequence ID" value="MDR7301657.1"/>
    <property type="molecule type" value="Genomic_DNA"/>
</dbReference>
<comment type="caution">
    <text evidence="3">The sequence shown here is derived from an EMBL/GenBank/DDBJ whole genome shotgun (WGS) entry which is preliminary data.</text>
</comment>
<dbReference type="PROSITE" id="PS51257">
    <property type="entry name" value="PROKAR_LIPOPROTEIN"/>
    <property type="match status" value="1"/>
</dbReference>
<sequence>MSRPQHSKAGRLRLAPVAIALGATVALTGCAAGQQAETSEENAAIFGENAEVRNMAVRDATFTFPEGEPVYPAGATAPIDVVLVNEQALRSDRLLSVSSPYADSGRVTGTTVIPGGTRLYSDGVPPGASPQPPTPPDKAASGPADPEPVGPVQRPQVNIALVGLTQAIRPGVTVPVTFTFEQAGSVTVQVPIGPTAEPRPGHGSPNVAGQAQGGSESHGGGQGHG</sequence>
<accession>A0AAE3ZEB3</accession>
<dbReference type="InterPro" id="IPR007410">
    <property type="entry name" value="LpqE-like"/>
</dbReference>
<name>A0AAE3ZEB3_9ACTN</name>
<feature type="compositionally biased region" description="Gly residues" evidence="1">
    <location>
        <begin position="216"/>
        <end position="225"/>
    </location>
</feature>
<feature type="compositionally biased region" description="Pro residues" evidence="1">
    <location>
        <begin position="127"/>
        <end position="136"/>
    </location>
</feature>
<evidence type="ECO:0000256" key="2">
    <source>
        <dbReference type="SAM" id="SignalP"/>
    </source>
</evidence>
<dbReference type="Proteomes" id="UP001180845">
    <property type="component" value="Unassembled WGS sequence"/>
</dbReference>
<dbReference type="RefSeq" id="WP_310272487.1">
    <property type="nucleotide sequence ID" value="NZ_JAVDXW010000001.1"/>
</dbReference>
<reference evidence="3" key="1">
    <citation type="submission" date="2023-07" db="EMBL/GenBank/DDBJ databases">
        <title>Sequencing the genomes of 1000 actinobacteria strains.</title>
        <authorList>
            <person name="Klenk H.-P."/>
        </authorList>
    </citation>
    <scope>NUCLEOTIDE SEQUENCE</scope>
    <source>
        <strain evidence="3">DSM 45977</strain>
    </source>
</reference>
<feature type="signal peptide" evidence="2">
    <location>
        <begin position="1"/>
        <end position="31"/>
    </location>
</feature>
<feature type="region of interest" description="Disordered" evidence="1">
    <location>
        <begin position="105"/>
        <end position="152"/>
    </location>
</feature>
<dbReference type="InterPro" id="IPR036182">
    <property type="entry name" value="PCuAC_sf"/>
</dbReference>
<feature type="region of interest" description="Disordered" evidence="1">
    <location>
        <begin position="191"/>
        <end position="225"/>
    </location>
</feature>
<dbReference type="AlphaFoldDB" id="A0AAE3ZEB3"/>
<gene>
    <name evidence="3" type="ORF">JOF55_001838</name>
</gene>
<evidence type="ECO:0000313" key="3">
    <source>
        <dbReference type="EMBL" id="MDR7301657.1"/>
    </source>
</evidence>